<feature type="region of interest" description="Disordered" evidence="1">
    <location>
        <begin position="86"/>
        <end position="124"/>
    </location>
</feature>
<sequence>MNFLNIKLYIIVVLGICITACSAAKLEARLEANPQCKDVVNPKTGAVMPCPGSDKAFYKSVGLEPTKSTQTVISTPTVTLNSTALPSEAATAVTPNPSSQATSSDCKPTLHKKTGGILPCPSPN</sequence>
<organism evidence="2 3">
    <name type="scientific">Polynucleobacter tropicus</name>
    <dbReference type="NCBI Taxonomy" id="1743174"/>
    <lineage>
        <taxon>Bacteria</taxon>
        <taxon>Pseudomonadati</taxon>
        <taxon>Pseudomonadota</taxon>
        <taxon>Betaproteobacteria</taxon>
        <taxon>Burkholderiales</taxon>
        <taxon>Burkholderiaceae</taxon>
        <taxon>Polynucleobacter</taxon>
    </lineage>
</organism>
<dbReference type="EMBL" id="CP028942">
    <property type="protein sequence ID" value="QKM65686.1"/>
    <property type="molecule type" value="Genomic_DNA"/>
</dbReference>
<proteinExistence type="predicted"/>
<dbReference type="AlphaFoldDB" id="A0A6M9Q5R1"/>
<reference evidence="2 3" key="1">
    <citation type="submission" date="2018-04" db="EMBL/GenBank/DDBJ databases">
        <title>Polynucleobacter sp. UH21B genome.</title>
        <authorList>
            <person name="Hahn M.W."/>
        </authorList>
    </citation>
    <scope>NUCLEOTIDE SEQUENCE [LARGE SCALE GENOMIC DNA]</scope>
    <source>
        <strain evidence="2 3">MWH-UH21B</strain>
    </source>
</reference>
<evidence type="ECO:0000313" key="2">
    <source>
        <dbReference type="EMBL" id="QKM65686.1"/>
    </source>
</evidence>
<evidence type="ECO:0000256" key="1">
    <source>
        <dbReference type="SAM" id="MobiDB-lite"/>
    </source>
</evidence>
<accession>A0A6M9Q5R1</accession>
<name>A0A6M9Q5R1_9BURK</name>
<protein>
    <submittedName>
        <fullName evidence="2">Uncharacterized protein</fullName>
    </submittedName>
</protein>
<gene>
    <name evidence="2" type="ORF">DCO17_05040</name>
</gene>
<feature type="compositionally biased region" description="Polar residues" evidence="1">
    <location>
        <begin position="93"/>
        <end position="106"/>
    </location>
</feature>
<dbReference type="Proteomes" id="UP000503312">
    <property type="component" value="Chromosome"/>
</dbReference>
<keyword evidence="3" id="KW-1185">Reference proteome</keyword>
<evidence type="ECO:0000313" key="3">
    <source>
        <dbReference type="Proteomes" id="UP000503312"/>
    </source>
</evidence>
<dbReference type="KEGG" id="ptrp:DCO17_05040"/>